<reference evidence="3 5" key="1">
    <citation type="journal article" date="2020" name="Stud. Mycol.">
        <title>101 Dothideomycetes genomes: a test case for predicting lifestyles and emergence of pathogens.</title>
        <authorList>
            <person name="Haridas S."/>
            <person name="Albert R."/>
            <person name="Binder M."/>
            <person name="Bloem J."/>
            <person name="Labutti K."/>
            <person name="Salamov A."/>
            <person name="Andreopoulos B."/>
            <person name="Baker S."/>
            <person name="Barry K."/>
            <person name="Bills G."/>
            <person name="Bluhm B."/>
            <person name="Cannon C."/>
            <person name="Castanera R."/>
            <person name="Culley D."/>
            <person name="Daum C."/>
            <person name="Ezra D."/>
            <person name="Gonzalez J."/>
            <person name="Henrissat B."/>
            <person name="Kuo A."/>
            <person name="Liang C."/>
            <person name="Lipzen A."/>
            <person name="Lutzoni F."/>
            <person name="Magnuson J."/>
            <person name="Mondo S."/>
            <person name="Nolan M."/>
            <person name="Ohm R."/>
            <person name="Pangilinan J."/>
            <person name="Park H.-J."/>
            <person name="Ramirez L."/>
            <person name="Alfaro M."/>
            <person name="Sun H."/>
            <person name="Tritt A."/>
            <person name="Yoshinaga Y."/>
            <person name="Zwiers L.-H."/>
            <person name="Turgeon B."/>
            <person name="Goodwin S."/>
            <person name="Spatafora J."/>
            <person name="Crous P."/>
            <person name="Grigoriev I."/>
        </authorList>
    </citation>
    <scope>NUCLEOTIDE SEQUENCE</scope>
    <source>
        <strain evidence="3 5">CBS 304.34</strain>
    </source>
</reference>
<dbReference type="AlphaFoldDB" id="A0A6A6Y689"/>
<proteinExistence type="predicted"/>
<dbReference type="SUPFAM" id="SSF54695">
    <property type="entry name" value="POZ domain"/>
    <property type="match status" value="1"/>
</dbReference>
<feature type="region of interest" description="Disordered" evidence="1">
    <location>
        <begin position="1"/>
        <end position="31"/>
    </location>
</feature>
<reference evidence="5" key="3">
    <citation type="submission" date="2025-04" db="UniProtKB">
        <authorList>
            <consortium name="RefSeq"/>
        </authorList>
    </citation>
    <scope>IDENTIFICATION</scope>
    <source>
        <strain evidence="5">CBS 304.34</strain>
    </source>
</reference>
<gene>
    <name evidence="3 5" type="ORF">BDZ99DRAFT_576220</name>
</gene>
<evidence type="ECO:0000313" key="5">
    <source>
        <dbReference type="RefSeq" id="XP_033570281.1"/>
    </source>
</evidence>
<evidence type="ECO:0000313" key="4">
    <source>
        <dbReference type="Proteomes" id="UP000504636"/>
    </source>
</evidence>
<organism evidence="3">
    <name type="scientific">Mytilinidion resinicola</name>
    <dbReference type="NCBI Taxonomy" id="574789"/>
    <lineage>
        <taxon>Eukaryota</taxon>
        <taxon>Fungi</taxon>
        <taxon>Dikarya</taxon>
        <taxon>Ascomycota</taxon>
        <taxon>Pezizomycotina</taxon>
        <taxon>Dothideomycetes</taxon>
        <taxon>Pleosporomycetidae</taxon>
        <taxon>Mytilinidiales</taxon>
        <taxon>Mytilinidiaceae</taxon>
        <taxon>Mytilinidion</taxon>
    </lineage>
</organism>
<dbReference type="PANTHER" id="PTHR47843">
    <property type="entry name" value="BTB DOMAIN-CONTAINING PROTEIN-RELATED"/>
    <property type="match status" value="1"/>
</dbReference>
<dbReference type="PANTHER" id="PTHR47843:SF2">
    <property type="entry name" value="BTB DOMAIN-CONTAINING PROTEIN"/>
    <property type="match status" value="1"/>
</dbReference>
<evidence type="ECO:0000313" key="3">
    <source>
        <dbReference type="EMBL" id="KAF2803317.1"/>
    </source>
</evidence>
<dbReference type="OrthoDB" id="1022638at2759"/>
<dbReference type="GeneID" id="54469453"/>
<dbReference type="InterPro" id="IPR000210">
    <property type="entry name" value="BTB/POZ_dom"/>
</dbReference>
<dbReference type="RefSeq" id="XP_033570281.1">
    <property type="nucleotide sequence ID" value="XM_033728560.1"/>
</dbReference>
<accession>A0A6A6Y689</accession>
<keyword evidence="4" id="KW-1185">Reference proteome</keyword>
<reference evidence="5" key="2">
    <citation type="submission" date="2020-04" db="EMBL/GenBank/DDBJ databases">
        <authorList>
            <consortium name="NCBI Genome Project"/>
        </authorList>
    </citation>
    <scope>NUCLEOTIDE SEQUENCE</scope>
    <source>
        <strain evidence="5">CBS 304.34</strain>
    </source>
</reference>
<dbReference type="InterPro" id="IPR011333">
    <property type="entry name" value="SKP1/BTB/POZ_sf"/>
</dbReference>
<feature type="domain" description="BTB" evidence="2">
    <location>
        <begin position="40"/>
        <end position="111"/>
    </location>
</feature>
<name>A0A6A6Y689_9PEZI</name>
<sequence>MPAVTRQSTNSSSAANRVAKPKLKDPRERRTRKLAHFGRTMVQVCVGQDDRKEVFSVHDTPLRSHSKFFANALKGPWKESKERLVKLPEDDPELFSIYMHYIYCGTLAILAENMEADIKEFCNQFATLAHLYVFAEKIQDTACKNNVIDAMLASVRVKNKLPPTRIVCIIYSGTAGPCSARKLLVDLCARWAKESYYKNPRQDKLPADFLVDVIDKMIEYRGLPRGNAAGFEDGSRYYDTTETMDGDNANENGEGRA</sequence>
<evidence type="ECO:0000256" key="1">
    <source>
        <dbReference type="SAM" id="MobiDB-lite"/>
    </source>
</evidence>
<feature type="compositionally biased region" description="Polar residues" evidence="1">
    <location>
        <begin position="1"/>
        <end position="15"/>
    </location>
</feature>
<evidence type="ECO:0000259" key="2">
    <source>
        <dbReference type="PROSITE" id="PS50097"/>
    </source>
</evidence>
<dbReference type="CDD" id="cd18186">
    <property type="entry name" value="BTB_POZ_ZBTB_KLHL-like"/>
    <property type="match status" value="1"/>
</dbReference>
<dbReference type="EMBL" id="MU003718">
    <property type="protein sequence ID" value="KAF2803317.1"/>
    <property type="molecule type" value="Genomic_DNA"/>
</dbReference>
<dbReference type="Pfam" id="PF00651">
    <property type="entry name" value="BTB"/>
    <property type="match status" value="1"/>
</dbReference>
<dbReference type="PROSITE" id="PS50097">
    <property type="entry name" value="BTB"/>
    <property type="match status" value="1"/>
</dbReference>
<dbReference type="Gene3D" id="3.30.710.10">
    <property type="entry name" value="Potassium Channel Kv1.1, Chain A"/>
    <property type="match status" value="1"/>
</dbReference>
<dbReference type="Proteomes" id="UP000504636">
    <property type="component" value="Unplaced"/>
</dbReference>
<protein>
    <recommendedName>
        <fullName evidence="2">BTB domain-containing protein</fullName>
    </recommendedName>
</protein>